<protein>
    <recommendedName>
        <fullName evidence="2">Recombinase domain-containing protein</fullName>
    </recommendedName>
</protein>
<evidence type="ECO:0000313" key="4">
    <source>
        <dbReference type="Proteomes" id="UP000434475"/>
    </source>
</evidence>
<reference evidence="3 4" key="1">
    <citation type="journal article" date="2019" name="Nat. Med.">
        <title>A library of human gut bacterial isolates paired with longitudinal multiomics data enables mechanistic microbiome research.</title>
        <authorList>
            <person name="Poyet M."/>
            <person name="Groussin M."/>
            <person name="Gibbons S.M."/>
            <person name="Avila-Pacheco J."/>
            <person name="Jiang X."/>
            <person name="Kearney S.M."/>
            <person name="Perrotta A.R."/>
            <person name="Berdy B."/>
            <person name="Zhao S."/>
            <person name="Lieberman T.D."/>
            <person name="Swanson P.K."/>
            <person name="Smith M."/>
            <person name="Roesemann S."/>
            <person name="Alexander J.E."/>
            <person name="Rich S.A."/>
            <person name="Livny J."/>
            <person name="Vlamakis H."/>
            <person name="Clish C."/>
            <person name="Bullock K."/>
            <person name="Deik A."/>
            <person name="Scott J."/>
            <person name="Pierce K.A."/>
            <person name="Xavier R.J."/>
            <person name="Alm E.J."/>
        </authorList>
    </citation>
    <scope>NUCLEOTIDE SEQUENCE [LARGE SCALE GENOMIC DNA]</scope>
    <source>
        <strain evidence="3 4">BIOML-A2</strain>
    </source>
</reference>
<feature type="domain" description="Recombinase" evidence="2">
    <location>
        <begin position="105"/>
        <end position="247"/>
    </location>
</feature>
<dbReference type="PROSITE" id="PS51737">
    <property type="entry name" value="RECOMBINASE_DNA_BIND"/>
    <property type="match status" value="1"/>
</dbReference>
<evidence type="ECO:0000256" key="1">
    <source>
        <dbReference type="SAM" id="Coils"/>
    </source>
</evidence>
<accession>A0A6I2QWK4</accession>
<organism evidence="3 4">
    <name type="scientific">Flavonifractor plautii</name>
    <name type="common">Fusobacterium plautii</name>
    <dbReference type="NCBI Taxonomy" id="292800"/>
    <lineage>
        <taxon>Bacteria</taxon>
        <taxon>Bacillati</taxon>
        <taxon>Bacillota</taxon>
        <taxon>Clostridia</taxon>
        <taxon>Eubacteriales</taxon>
        <taxon>Oscillospiraceae</taxon>
        <taxon>Flavonifractor</taxon>
    </lineage>
</organism>
<gene>
    <name evidence="3" type="ORF">GKE97_02045</name>
</gene>
<dbReference type="PANTHER" id="PTHR30461">
    <property type="entry name" value="DNA-INVERTASE FROM LAMBDOID PROPHAGE"/>
    <property type="match status" value="1"/>
</dbReference>
<dbReference type="AlphaFoldDB" id="A0A6I2QWK4"/>
<keyword evidence="1" id="KW-0175">Coiled coil</keyword>
<dbReference type="Gene3D" id="3.90.1750.20">
    <property type="entry name" value="Putative Large Serine Recombinase, Chain B, Domain 2"/>
    <property type="match status" value="1"/>
</dbReference>
<dbReference type="Pfam" id="PF13408">
    <property type="entry name" value="Zn_ribbon_recom"/>
    <property type="match status" value="1"/>
</dbReference>
<comment type="caution">
    <text evidence="3">The sequence shown here is derived from an EMBL/GenBank/DDBJ whole genome shotgun (WGS) entry which is preliminary data.</text>
</comment>
<name>A0A6I2QWK4_FLAPL</name>
<dbReference type="InterPro" id="IPR011109">
    <property type="entry name" value="DNA_bind_recombinase_dom"/>
</dbReference>
<evidence type="ECO:0000259" key="2">
    <source>
        <dbReference type="PROSITE" id="PS51737"/>
    </source>
</evidence>
<dbReference type="PANTHER" id="PTHR30461:SF23">
    <property type="entry name" value="DNA RECOMBINASE-RELATED"/>
    <property type="match status" value="1"/>
</dbReference>
<sequence length="483" mass="55293">MSTYERLVNSQNFFSPYLTQEDLSRFGRDYVEAGNYLEHIFPFMGVRFISISDGYDSADATTADCLTVALKNMVNQMYSKDISRKSGSVLREKMRRGEFIGAFASYGYRKDPVDGHRIIIDPEAAGVVREIFRRKLEGQGDTAITRWLNAAGVPSPGCYRYQKGIILDKRFARYKPWLVQSVKDILRNEVYLGHMVQGRRRSEFYAGRPDKRLPRDEWTVVENTHEPIISRGDFNAVQAICAERNTAYHARLGKYDHLGKRENILKGLVYCSDCGRTMVRYKQVSHGKNVSYYYLCPSYAAMLEKSGCSYKFLPEDLLLDSLEQVIQKEIEQAVDMTALAKRLSARASSKADQGALMLKKLNAQLERVEGTRRNAMRDYLGGQMAQADYELLKECCMGEAEELKKKIFDLREQQRYRSETLTEKNPWLAAFGGLGRPFHLTKELAASLIERVTIYGNNRVEILLRFHDEREQLLAAVGEEDAV</sequence>
<evidence type="ECO:0000313" key="3">
    <source>
        <dbReference type="EMBL" id="MSB18295.1"/>
    </source>
</evidence>
<dbReference type="InterPro" id="IPR036162">
    <property type="entry name" value="Resolvase-like_N_sf"/>
</dbReference>
<dbReference type="Proteomes" id="UP000434475">
    <property type="component" value="Unassembled WGS sequence"/>
</dbReference>
<proteinExistence type="predicted"/>
<feature type="coiled-coil region" evidence="1">
    <location>
        <begin position="358"/>
        <end position="413"/>
    </location>
</feature>
<dbReference type="InterPro" id="IPR038109">
    <property type="entry name" value="DNA_bind_recomb_sf"/>
</dbReference>
<dbReference type="GO" id="GO:0000150">
    <property type="term" value="F:DNA strand exchange activity"/>
    <property type="evidence" value="ECO:0007669"/>
    <property type="project" value="InterPro"/>
</dbReference>
<dbReference type="InterPro" id="IPR050639">
    <property type="entry name" value="SSR_resolvase"/>
</dbReference>
<dbReference type="Pfam" id="PF07508">
    <property type="entry name" value="Recombinase"/>
    <property type="match status" value="1"/>
</dbReference>
<dbReference type="EMBL" id="WKPR01000002">
    <property type="protein sequence ID" value="MSB18295.1"/>
    <property type="molecule type" value="Genomic_DNA"/>
</dbReference>
<dbReference type="GO" id="GO:0003677">
    <property type="term" value="F:DNA binding"/>
    <property type="evidence" value="ECO:0007669"/>
    <property type="project" value="InterPro"/>
</dbReference>
<dbReference type="SUPFAM" id="SSF53041">
    <property type="entry name" value="Resolvase-like"/>
    <property type="match status" value="1"/>
</dbReference>
<dbReference type="InterPro" id="IPR025827">
    <property type="entry name" value="Zn_ribbon_recom_dom"/>
</dbReference>
<dbReference type="Gene3D" id="3.40.50.1390">
    <property type="entry name" value="Resolvase, N-terminal catalytic domain"/>
    <property type="match status" value="1"/>
</dbReference>